<evidence type="ECO:0000313" key="6">
    <source>
        <dbReference type="Proteomes" id="UP000041254"/>
    </source>
</evidence>
<name>A0A0G4EJ58_VITBC</name>
<dbReference type="Proteomes" id="UP000041254">
    <property type="component" value="Unassembled WGS sequence"/>
</dbReference>
<proteinExistence type="inferred from homology"/>
<evidence type="ECO:0000256" key="2">
    <source>
        <dbReference type="PROSITE-ProRule" id="PRU00285"/>
    </source>
</evidence>
<dbReference type="PROSITE" id="PS01031">
    <property type="entry name" value="SHSP"/>
    <property type="match status" value="1"/>
</dbReference>
<dbReference type="OrthoDB" id="1431247at2759"/>
<comment type="similarity">
    <text evidence="2 3">Belongs to the small heat shock protein (HSP20) family.</text>
</comment>
<gene>
    <name evidence="5" type="ORF">Vbra_20459</name>
</gene>
<dbReference type="AlphaFoldDB" id="A0A0G4EJ58"/>
<keyword evidence="6" id="KW-1185">Reference proteome</keyword>
<dbReference type="Gene3D" id="2.60.40.790">
    <property type="match status" value="1"/>
</dbReference>
<dbReference type="PANTHER" id="PTHR11527">
    <property type="entry name" value="HEAT-SHOCK PROTEIN 20 FAMILY MEMBER"/>
    <property type="match status" value="1"/>
</dbReference>
<protein>
    <recommendedName>
        <fullName evidence="4">SHSP domain-containing protein</fullName>
    </recommendedName>
</protein>
<reference evidence="5 6" key="1">
    <citation type="submission" date="2014-11" db="EMBL/GenBank/DDBJ databases">
        <authorList>
            <person name="Zhu J."/>
            <person name="Qi W."/>
            <person name="Song R."/>
        </authorList>
    </citation>
    <scope>NUCLEOTIDE SEQUENCE [LARGE SCALE GENOMIC DNA]</scope>
</reference>
<dbReference type="VEuPathDB" id="CryptoDB:Vbra_20459"/>
<dbReference type="SUPFAM" id="SSF49764">
    <property type="entry name" value="HSP20-like chaperones"/>
    <property type="match status" value="1"/>
</dbReference>
<dbReference type="CDD" id="cd06464">
    <property type="entry name" value="ACD_sHsps-like"/>
    <property type="match status" value="1"/>
</dbReference>
<evidence type="ECO:0000313" key="5">
    <source>
        <dbReference type="EMBL" id="CEL97046.1"/>
    </source>
</evidence>
<feature type="domain" description="SHSP" evidence="4">
    <location>
        <begin position="94"/>
        <end position="231"/>
    </location>
</feature>
<dbReference type="EMBL" id="CDMY01000252">
    <property type="protein sequence ID" value="CEL97046.1"/>
    <property type="molecule type" value="Genomic_DNA"/>
</dbReference>
<keyword evidence="1" id="KW-0346">Stress response</keyword>
<evidence type="ECO:0000256" key="1">
    <source>
        <dbReference type="ARBA" id="ARBA00023016"/>
    </source>
</evidence>
<dbReference type="InterPro" id="IPR008978">
    <property type="entry name" value="HSP20-like_chaperone"/>
</dbReference>
<dbReference type="Pfam" id="PF00011">
    <property type="entry name" value="HSP20"/>
    <property type="match status" value="1"/>
</dbReference>
<organism evidence="5 6">
    <name type="scientific">Vitrella brassicaformis (strain CCMP3155)</name>
    <dbReference type="NCBI Taxonomy" id="1169540"/>
    <lineage>
        <taxon>Eukaryota</taxon>
        <taxon>Sar</taxon>
        <taxon>Alveolata</taxon>
        <taxon>Colpodellida</taxon>
        <taxon>Vitrellaceae</taxon>
        <taxon>Vitrella</taxon>
    </lineage>
</organism>
<evidence type="ECO:0000259" key="4">
    <source>
        <dbReference type="PROSITE" id="PS01031"/>
    </source>
</evidence>
<dbReference type="InParanoid" id="A0A0G4EJ58"/>
<dbReference type="InterPro" id="IPR031107">
    <property type="entry name" value="Small_HSP"/>
</dbReference>
<dbReference type="STRING" id="1169540.A0A0G4EJ58"/>
<evidence type="ECO:0000256" key="3">
    <source>
        <dbReference type="RuleBase" id="RU003616"/>
    </source>
</evidence>
<dbReference type="PhylomeDB" id="A0A0G4EJ58"/>
<dbReference type="OMA" id="GQARYFR"/>
<dbReference type="InterPro" id="IPR002068">
    <property type="entry name" value="A-crystallin/Hsp20_dom"/>
</dbReference>
<sequence>MSLTVQIASKSLLGALNNPAVLSSIASRLNGLAQCGQARYFRGDLRPFHHPRDVHHPLAMLGDEMSQLIKRFDKDIGGEFFSRVFSDPAITRLVPPKPMMGSVDVQETHKEYIVTVDCPGVKKGDVKVSITDEEGGKVLTISGERRWSRDVPETAEVEGKEAAKEVSEKAAKEEATYHLRERAVGTFERKLSLPGNANTEDPKASFEDGVLTITFAKTAPEQGKARKVEIH</sequence>
<accession>A0A0G4EJ58</accession>